<dbReference type="SUPFAM" id="SSF47413">
    <property type="entry name" value="lambda repressor-like DNA-binding domains"/>
    <property type="match status" value="1"/>
</dbReference>
<evidence type="ECO:0008006" key="3">
    <source>
        <dbReference type="Google" id="ProtNLM"/>
    </source>
</evidence>
<evidence type="ECO:0000313" key="1">
    <source>
        <dbReference type="EMBL" id="MFE8699675.1"/>
    </source>
</evidence>
<sequence length="165" mass="18896">MLSKEILLELEQYVEMSLNSLTFSLHYSEEANYSILETEQNIELEDFVKNRRKPTLREVLFSYIDQIGATDAEIYKKAGIDRKLFSKIRTNENYRPGKNTIIALALALELERDDADDLLGAAGYSLSESETFDLVIQFCFEKSIYNLLDVNEALDYFSLKPLSGA</sequence>
<reference evidence="1 2" key="1">
    <citation type="submission" date="2024-08" db="EMBL/GenBank/DDBJ databases">
        <title>Two novel Cytobacillus novel species.</title>
        <authorList>
            <person name="Liu G."/>
        </authorList>
    </citation>
    <scope>NUCLEOTIDE SEQUENCE [LARGE SCALE GENOMIC DNA]</scope>
    <source>
        <strain evidence="1 2">FJAT-54145</strain>
    </source>
</reference>
<evidence type="ECO:0000313" key="2">
    <source>
        <dbReference type="Proteomes" id="UP001601059"/>
    </source>
</evidence>
<dbReference type="Proteomes" id="UP001601059">
    <property type="component" value="Unassembled WGS sequence"/>
</dbReference>
<gene>
    <name evidence="1" type="ORF">ACFYKX_03445</name>
</gene>
<accession>A0ABW6K9Q4</accession>
<proteinExistence type="predicted"/>
<name>A0ABW6K9Q4_9BACI</name>
<comment type="caution">
    <text evidence="1">The sequence shown here is derived from an EMBL/GenBank/DDBJ whole genome shotgun (WGS) entry which is preliminary data.</text>
</comment>
<dbReference type="RefSeq" id="WP_389358068.1">
    <property type="nucleotide sequence ID" value="NZ_JBIACK010000001.1"/>
</dbReference>
<dbReference type="InterPro" id="IPR010982">
    <property type="entry name" value="Lambda_DNA-bd_dom_sf"/>
</dbReference>
<organism evidence="1 2">
    <name type="scientific">Cytobacillus spartinae</name>
    <dbReference type="NCBI Taxonomy" id="3299023"/>
    <lineage>
        <taxon>Bacteria</taxon>
        <taxon>Bacillati</taxon>
        <taxon>Bacillota</taxon>
        <taxon>Bacilli</taxon>
        <taxon>Bacillales</taxon>
        <taxon>Bacillaceae</taxon>
        <taxon>Cytobacillus</taxon>
    </lineage>
</organism>
<keyword evidence="2" id="KW-1185">Reference proteome</keyword>
<protein>
    <recommendedName>
        <fullName evidence="3">XRE family transcriptional regulator</fullName>
    </recommendedName>
</protein>
<dbReference type="EMBL" id="JBIACK010000001">
    <property type="protein sequence ID" value="MFE8699675.1"/>
    <property type="molecule type" value="Genomic_DNA"/>
</dbReference>